<organism evidence="6 7">
    <name type="scientific">Proteiniclasticum sediminis</name>
    <dbReference type="NCBI Taxonomy" id="2804028"/>
    <lineage>
        <taxon>Bacteria</taxon>
        <taxon>Bacillati</taxon>
        <taxon>Bacillota</taxon>
        <taxon>Clostridia</taxon>
        <taxon>Eubacteriales</taxon>
        <taxon>Clostridiaceae</taxon>
        <taxon>Proteiniclasticum</taxon>
    </lineage>
</organism>
<dbReference type="InterPro" id="IPR045857">
    <property type="entry name" value="O16G_dom_2"/>
</dbReference>
<dbReference type="SMART" id="SM00642">
    <property type="entry name" value="Aamy"/>
    <property type="match status" value="1"/>
</dbReference>
<dbReference type="FunFam" id="3.90.400.10:FF:000001">
    <property type="entry name" value="Maltase A3, isoform A"/>
    <property type="match status" value="1"/>
</dbReference>
<dbReference type="Gene3D" id="3.20.20.80">
    <property type="entry name" value="Glycosidases"/>
    <property type="match status" value="1"/>
</dbReference>
<evidence type="ECO:0000256" key="2">
    <source>
        <dbReference type="ARBA" id="ARBA00022801"/>
    </source>
</evidence>
<gene>
    <name evidence="6" type="ORF">KCG48_07725</name>
</gene>
<keyword evidence="4" id="KW-0326">Glycosidase</keyword>
<dbReference type="EMBL" id="JAGSCS010000008">
    <property type="protein sequence ID" value="MBR0576231.1"/>
    <property type="molecule type" value="Genomic_DNA"/>
</dbReference>
<proteinExistence type="inferred from homology"/>
<dbReference type="Proteomes" id="UP000675379">
    <property type="component" value="Unassembled WGS sequence"/>
</dbReference>
<dbReference type="Pfam" id="PF00128">
    <property type="entry name" value="Alpha-amylase"/>
    <property type="match status" value="1"/>
</dbReference>
<evidence type="ECO:0000313" key="7">
    <source>
        <dbReference type="Proteomes" id="UP000675379"/>
    </source>
</evidence>
<feature type="domain" description="Glycosyl hydrolase family 13 catalytic" evidence="5">
    <location>
        <begin position="11"/>
        <end position="425"/>
    </location>
</feature>
<evidence type="ECO:0000256" key="1">
    <source>
        <dbReference type="ARBA" id="ARBA00008061"/>
    </source>
</evidence>
<keyword evidence="2" id="KW-0378">Hydrolase</keyword>
<evidence type="ECO:0000256" key="3">
    <source>
        <dbReference type="ARBA" id="ARBA00023180"/>
    </source>
</evidence>
<evidence type="ECO:0000259" key="5">
    <source>
        <dbReference type="SMART" id="SM00642"/>
    </source>
</evidence>
<evidence type="ECO:0000313" key="6">
    <source>
        <dbReference type="EMBL" id="MBR0576231.1"/>
    </source>
</evidence>
<keyword evidence="7" id="KW-1185">Reference proteome</keyword>
<dbReference type="SUPFAM" id="SSF51445">
    <property type="entry name" value="(Trans)glycosidases"/>
    <property type="match status" value="1"/>
</dbReference>
<name>A0A941CRW7_9CLOT</name>
<dbReference type="GO" id="GO:0009313">
    <property type="term" value="P:oligosaccharide catabolic process"/>
    <property type="evidence" value="ECO:0007669"/>
    <property type="project" value="TreeGrafter"/>
</dbReference>
<dbReference type="AlphaFoldDB" id="A0A941CRW7"/>
<dbReference type="RefSeq" id="WP_211801066.1">
    <property type="nucleotide sequence ID" value="NZ_JAGSCS010000008.1"/>
</dbReference>
<protein>
    <submittedName>
        <fullName evidence="6">Alpha-glucosidase</fullName>
    </submittedName>
</protein>
<accession>A0A941CRW7</accession>
<dbReference type="CDD" id="cd11333">
    <property type="entry name" value="AmyAc_SI_OligoGlu_DGase"/>
    <property type="match status" value="1"/>
</dbReference>
<dbReference type="InterPro" id="IPR017853">
    <property type="entry name" value="GH"/>
</dbReference>
<dbReference type="Gene3D" id="3.90.400.10">
    <property type="entry name" value="Oligo-1,6-glucosidase, Domain 2"/>
    <property type="match status" value="1"/>
</dbReference>
<dbReference type="GO" id="GO:0004556">
    <property type="term" value="F:alpha-amylase activity"/>
    <property type="evidence" value="ECO:0007669"/>
    <property type="project" value="TreeGrafter"/>
</dbReference>
<dbReference type="PANTHER" id="PTHR10357">
    <property type="entry name" value="ALPHA-AMYLASE FAMILY MEMBER"/>
    <property type="match status" value="1"/>
</dbReference>
<dbReference type="PANTHER" id="PTHR10357:SF179">
    <property type="entry name" value="NEUTRAL AND BASIC AMINO ACID TRANSPORT PROTEIN RBAT"/>
    <property type="match status" value="1"/>
</dbReference>
<comment type="similarity">
    <text evidence="1">Belongs to the glycosyl hydrolase 13 family.</text>
</comment>
<dbReference type="InterPro" id="IPR006047">
    <property type="entry name" value="GH13_cat_dom"/>
</dbReference>
<keyword evidence="3" id="KW-0325">Glycoprotein</keyword>
<sequence length="561" mass="65399">MRNFQERIIYQIWPRSFKDSNDDGIGDLNGIIEKLDYLQSLGVDTLWLSPVYATENADYGYDVTDYYQINPEYGTMEDMEELIREAKRRHMEILMDLVASHTSDRHPWFQKALADPHSPQRQYYFFRKGKSGPRGKRLPPNNWMSAFGDEAWQWDQKSQEYYLTLFTPRQCDLNWENLGVRQGIYAVMRFWLEKGIAGFRMDVINAISKATGLPDAGNGKPLQFPFDHVVSLPMSHVYLQEMRREVLDHYPEAITLGEGFLVTQEDLSAYTRPGAKELDLMFPSEIHLLGCGPLGKFDFRKFYRWEARDLKRLLEDGQTRIQGLGGWQGIALSNHDQPRQVSRFGDDKLYRRKSAKLLAMLSFTLRGTPVLFQGEEIGMTNCPLEPEEWKDYEALNAYRILQERMHLPKGMARRIVSSMSRDNARTPMQWSAENFGGFSSVKPWITVNPNFSYINVEDEEKKENSLLDFYRKLTALRQEYPALRQGSFKSLLRSHPQVMVYLREIGEQRLLVALNLSGKKTTLTFTPEFRSRKYLLGNYRPREEGDDVTFHPYEGMIFLLP</sequence>
<dbReference type="FunFam" id="3.20.20.80:FF:000064">
    <property type="entry name" value="Oligo-1,6-glucosidase"/>
    <property type="match status" value="1"/>
</dbReference>
<dbReference type="InterPro" id="IPR013780">
    <property type="entry name" value="Glyco_hydro_b"/>
</dbReference>
<dbReference type="SUPFAM" id="SSF51011">
    <property type="entry name" value="Glycosyl hydrolase domain"/>
    <property type="match status" value="1"/>
</dbReference>
<evidence type="ECO:0000256" key="4">
    <source>
        <dbReference type="ARBA" id="ARBA00023295"/>
    </source>
</evidence>
<reference evidence="6" key="1">
    <citation type="submission" date="2021-04" db="EMBL/GenBank/DDBJ databases">
        <title>Proteiniclasticum sedimins sp. nov., an obligate anaerobic bacterium isolated from anaerobic sludge.</title>
        <authorList>
            <person name="Liu J."/>
        </authorList>
    </citation>
    <scope>NUCLEOTIDE SEQUENCE</scope>
    <source>
        <strain evidence="6">BAD-10</strain>
    </source>
</reference>
<dbReference type="Gene3D" id="2.60.40.1180">
    <property type="entry name" value="Golgi alpha-mannosidase II"/>
    <property type="match status" value="1"/>
</dbReference>
<comment type="caution">
    <text evidence="6">The sequence shown here is derived from an EMBL/GenBank/DDBJ whole genome shotgun (WGS) entry which is preliminary data.</text>
</comment>